<dbReference type="EMBL" id="JAUSVK010000001">
    <property type="protein sequence ID" value="MDQ0392765.1"/>
    <property type="molecule type" value="Genomic_DNA"/>
</dbReference>
<evidence type="ECO:0000313" key="3">
    <source>
        <dbReference type="EMBL" id="MDQ0392765.1"/>
    </source>
</evidence>
<keyword evidence="1" id="KW-1133">Transmembrane helix</keyword>
<keyword evidence="1" id="KW-0472">Membrane</keyword>
<accession>A0ABU0FDT2</accession>
<dbReference type="PANTHER" id="PTHR12126">
    <property type="entry name" value="NADH-UBIQUINONE OXIDOREDUCTASE 39 KDA SUBUNIT-RELATED"/>
    <property type="match status" value="1"/>
</dbReference>
<evidence type="ECO:0000256" key="1">
    <source>
        <dbReference type="SAM" id="Phobius"/>
    </source>
</evidence>
<dbReference type="Pfam" id="PF13460">
    <property type="entry name" value="NAD_binding_10"/>
    <property type="match status" value="1"/>
</dbReference>
<proteinExistence type="predicted"/>
<reference evidence="3 4" key="1">
    <citation type="submission" date="2023-07" db="EMBL/GenBank/DDBJ databases">
        <title>Genomic Encyclopedia of Type Strains, Phase IV (KMG-IV): sequencing the most valuable type-strain genomes for metagenomic binning, comparative biology and taxonomic classification.</title>
        <authorList>
            <person name="Goeker M."/>
        </authorList>
    </citation>
    <scope>NUCLEOTIDE SEQUENCE [LARGE SCALE GENOMIC DNA]</scope>
    <source>
        <strain evidence="3 4">DSM 5896</strain>
    </source>
</reference>
<dbReference type="InterPro" id="IPR016040">
    <property type="entry name" value="NAD(P)-bd_dom"/>
</dbReference>
<organism evidence="3 4">
    <name type="scientific">Labrys monachus</name>
    <dbReference type="NCBI Taxonomy" id="217067"/>
    <lineage>
        <taxon>Bacteria</taxon>
        <taxon>Pseudomonadati</taxon>
        <taxon>Pseudomonadota</taxon>
        <taxon>Alphaproteobacteria</taxon>
        <taxon>Hyphomicrobiales</taxon>
        <taxon>Xanthobacteraceae</taxon>
        <taxon>Labrys</taxon>
    </lineage>
</organism>
<gene>
    <name evidence="3" type="ORF">J3R73_002557</name>
</gene>
<dbReference type="RefSeq" id="WP_307427144.1">
    <property type="nucleotide sequence ID" value="NZ_JAUSVK010000001.1"/>
</dbReference>
<dbReference type="PANTHER" id="PTHR12126:SF11">
    <property type="entry name" value="NADH DEHYDROGENASE [UBIQUINONE] 1 ALPHA SUBCOMPLEX SUBUNIT 9, MITOCHONDRIAL"/>
    <property type="match status" value="1"/>
</dbReference>
<dbReference type="InterPro" id="IPR025695">
    <property type="entry name" value="DoxX-like"/>
</dbReference>
<dbReference type="InterPro" id="IPR051207">
    <property type="entry name" value="ComplexI_NDUFA9_subunit"/>
</dbReference>
<keyword evidence="1" id="KW-0812">Transmembrane</keyword>
<dbReference type="Pfam" id="PF13781">
    <property type="entry name" value="DoxX_3"/>
    <property type="match status" value="1"/>
</dbReference>
<protein>
    <submittedName>
        <fullName evidence="3">Uncharacterized protein YbjT (DUF2867 family)</fullName>
    </submittedName>
</protein>
<dbReference type="Proteomes" id="UP001237448">
    <property type="component" value="Unassembled WGS sequence"/>
</dbReference>
<feature type="transmembrane region" description="Helical" evidence="1">
    <location>
        <begin position="326"/>
        <end position="351"/>
    </location>
</feature>
<name>A0ABU0FDT2_9HYPH</name>
<evidence type="ECO:0000259" key="2">
    <source>
        <dbReference type="Pfam" id="PF13460"/>
    </source>
</evidence>
<dbReference type="InterPro" id="IPR036291">
    <property type="entry name" value="NAD(P)-bd_dom_sf"/>
</dbReference>
<feature type="transmembrane region" description="Helical" evidence="1">
    <location>
        <begin position="425"/>
        <end position="441"/>
    </location>
</feature>
<evidence type="ECO:0000313" key="4">
    <source>
        <dbReference type="Proteomes" id="UP001237448"/>
    </source>
</evidence>
<comment type="caution">
    <text evidence="3">The sequence shown here is derived from an EMBL/GenBank/DDBJ whole genome shotgun (WGS) entry which is preliminary data.</text>
</comment>
<dbReference type="Gene3D" id="3.40.50.720">
    <property type="entry name" value="NAD(P)-binding Rossmann-like Domain"/>
    <property type="match status" value="1"/>
</dbReference>
<keyword evidence="4" id="KW-1185">Reference proteome</keyword>
<feature type="domain" description="NAD(P)-binding" evidence="2">
    <location>
        <begin position="22"/>
        <end position="166"/>
    </location>
</feature>
<feature type="transmembrane region" description="Helical" evidence="1">
    <location>
        <begin position="363"/>
        <end position="387"/>
    </location>
</feature>
<dbReference type="SUPFAM" id="SSF51735">
    <property type="entry name" value="NAD(P)-binding Rossmann-fold domains"/>
    <property type="match status" value="1"/>
</dbReference>
<sequence>MLRLATSSQTRQSRSMRVLILGGYGLIGSSVVSAVLAAGHDVTGLGRDVTEARRRRPPVRWLQHDLKTLVVPQAWIPLLHEIDAVINASGVLQDGPGDDVMAVQRDAMIALFQACESARIGRFVQISAVGASSVAQTVFMRSKGLADEALSACAFEWIVLRPGLVLGAQVYGGSAMLHALAGMPGLIALPRAPAIRTVALQDVAEMALAALEGSLPLRRSYDLVEEEAHALDDVVRRLRARLGFPSAPIVHWPAAIFRVLFGLGDLAGWLGWHPPLRSTAFRQTMLGIDGDPRPLRDVIHRPLRSLDETLSVIDGSARERWFARLFMLKPVIIITLGLFWLVSGIVGLIGAGRAESILVTHGLSAPIASLAVHGGAFLDIALGAAMLIRRSMPAAAVGMMAVTLFYLLAGSAFAPDLWADPLGPLVKAVPAAILALVALAIRDAR</sequence>
<feature type="transmembrane region" description="Helical" evidence="1">
    <location>
        <begin position="394"/>
        <end position="413"/>
    </location>
</feature>